<keyword evidence="3 6" id="KW-0812">Transmembrane</keyword>
<keyword evidence="8" id="KW-1185">Reference proteome</keyword>
<comment type="caution">
    <text evidence="7">The sequence shown here is derived from an EMBL/GenBank/DDBJ whole genome shotgun (WGS) entry which is preliminary data.</text>
</comment>
<protein>
    <submittedName>
        <fullName evidence="7">LrgB family protein</fullName>
    </submittedName>
</protein>
<feature type="transmembrane region" description="Helical" evidence="6">
    <location>
        <begin position="205"/>
        <end position="229"/>
    </location>
</feature>
<evidence type="ECO:0000256" key="3">
    <source>
        <dbReference type="ARBA" id="ARBA00022692"/>
    </source>
</evidence>
<evidence type="ECO:0000313" key="7">
    <source>
        <dbReference type="EMBL" id="MRH41567.1"/>
    </source>
</evidence>
<evidence type="ECO:0000256" key="5">
    <source>
        <dbReference type="ARBA" id="ARBA00023136"/>
    </source>
</evidence>
<dbReference type="PANTHER" id="PTHR30249:SF17">
    <property type="entry name" value="HOLIN-LIKE PROTEIN CIDB"/>
    <property type="match status" value="1"/>
</dbReference>
<dbReference type="InterPro" id="IPR007300">
    <property type="entry name" value="CidB/LrgB"/>
</dbReference>
<evidence type="ECO:0000256" key="2">
    <source>
        <dbReference type="ARBA" id="ARBA00022475"/>
    </source>
</evidence>
<evidence type="ECO:0000256" key="6">
    <source>
        <dbReference type="SAM" id="Phobius"/>
    </source>
</evidence>
<dbReference type="Proteomes" id="UP000799092">
    <property type="component" value="Unassembled WGS sequence"/>
</dbReference>
<organism evidence="7 8">
    <name type="scientific">Aquibacillus halophilus</name>
    <dbReference type="NCBI Taxonomy" id="930132"/>
    <lineage>
        <taxon>Bacteria</taxon>
        <taxon>Bacillati</taxon>
        <taxon>Bacillota</taxon>
        <taxon>Bacilli</taxon>
        <taxon>Bacillales</taxon>
        <taxon>Bacillaceae</taxon>
        <taxon>Aquibacillus</taxon>
    </lineage>
</organism>
<feature type="transmembrane region" description="Helical" evidence="6">
    <location>
        <begin position="61"/>
        <end position="81"/>
    </location>
</feature>
<proteinExistence type="predicted"/>
<accession>A0A6A8DFC8</accession>
<feature type="transmembrane region" description="Helical" evidence="6">
    <location>
        <begin position="149"/>
        <end position="168"/>
    </location>
</feature>
<dbReference type="AlphaFoldDB" id="A0A6A8DFC8"/>
<name>A0A6A8DFC8_9BACI</name>
<reference evidence="7" key="1">
    <citation type="submission" date="2019-11" db="EMBL/GenBank/DDBJ databases">
        <authorList>
            <person name="Li J."/>
        </authorList>
    </citation>
    <scope>NUCLEOTIDE SEQUENCE</scope>
    <source>
        <strain evidence="7">B6B</strain>
    </source>
</reference>
<gene>
    <name evidence="7" type="ORF">GH741_02630</name>
</gene>
<keyword evidence="2" id="KW-1003">Cell membrane</keyword>
<dbReference type="GO" id="GO:0005886">
    <property type="term" value="C:plasma membrane"/>
    <property type="evidence" value="ECO:0007669"/>
    <property type="project" value="UniProtKB-SubCell"/>
</dbReference>
<dbReference type="RefSeq" id="WP_338079209.1">
    <property type="nucleotide sequence ID" value="NZ_WJNG01000002.1"/>
</dbReference>
<evidence type="ECO:0000313" key="8">
    <source>
        <dbReference type="Proteomes" id="UP000799092"/>
    </source>
</evidence>
<feature type="transmembrane region" description="Helical" evidence="6">
    <location>
        <begin position="34"/>
        <end position="55"/>
    </location>
</feature>
<feature type="transmembrane region" description="Helical" evidence="6">
    <location>
        <begin position="93"/>
        <end position="116"/>
    </location>
</feature>
<dbReference type="Pfam" id="PF04172">
    <property type="entry name" value="LrgB"/>
    <property type="match status" value="1"/>
</dbReference>
<evidence type="ECO:0000256" key="1">
    <source>
        <dbReference type="ARBA" id="ARBA00004651"/>
    </source>
</evidence>
<sequence>MNDTVLIAVTSIVGTVAVYIGARKINKRYPYPLTLPILISSMLIVLVLVTFQIPYETYHIGGQWIEKLLGPAVVALAVPLYKQRKILKAYLISLLAGTIVGSIVGISSGLLFTYWAKFDKEIIHSVIPKSVTTPVAIKIIDSIGGNPTLTSILVIIAGMSGSILYTNLYKLLKITHPIARGVGMGSSSHAIGTAQMVDDSEQETVISTVAMTISAIVVSVLAPIVVAFLS</sequence>
<dbReference type="PANTHER" id="PTHR30249">
    <property type="entry name" value="PUTATIVE SEROTONIN TRANSPORTER"/>
    <property type="match status" value="1"/>
</dbReference>
<dbReference type="EMBL" id="WJNG01000002">
    <property type="protein sequence ID" value="MRH41567.1"/>
    <property type="molecule type" value="Genomic_DNA"/>
</dbReference>
<feature type="transmembrane region" description="Helical" evidence="6">
    <location>
        <begin position="6"/>
        <end position="22"/>
    </location>
</feature>
<keyword evidence="5 6" id="KW-0472">Membrane</keyword>
<keyword evidence="4 6" id="KW-1133">Transmembrane helix</keyword>
<evidence type="ECO:0000256" key="4">
    <source>
        <dbReference type="ARBA" id="ARBA00022989"/>
    </source>
</evidence>
<comment type="subcellular location">
    <subcellularLocation>
        <location evidence="1">Cell membrane</location>
        <topology evidence="1">Multi-pass membrane protein</topology>
    </subcellularLocation>
</comment>